<dbReference type="PANTHER" id="PTHR42991">
    <property type="entry name" value="ALDEHYDE DEHYDROGENASE"/>
    <property type="match status" value="1"/>
</dbReference>
<dbReference type="SUPFAM" id="SSF53720">
    <property type="entry name" value="ALDH-like"/>
    <property type="match status" value="1"/>
</dbReference>
<comment type="similarity">
    <text evidence="1">Belongs to the aldehyde dehydrogenase family.</text>
</comment>
<dbReference type="Gene3D" id="3.40.309.10">
    <property type="entry name" value="Aldehyde Dehydrogenase, Chain A, domain 2"/>
    <property type="match status" value="1"/>
</dbReference>
<evidence type="ECO:0000259" key="3">
    <source>
        <dbReference type="Pfam" id="PF00171"/>
    </source>
</evidence>
<gene>
    <name evidence="4" type="ORF">A3D53_01125</name>
</gene>
<feature type="domain" description="Aldehyde dehydrogenase" evidence="3">
    <location>
        <begin position="17"/>
        <end position="469"/>
    </location>
</feature>
<name>A0A1F6MCC2_9BACT</name>
<dbReference type="EMBL" id="MFQA01000008">
    <property type="protein sequence ID" value="OGH69265.1"/>
    <property type="molecule type" value="Genomic_DNA"/>
</dbReference>
<evidence type="ECO:0000256" key="2">
    <source>
        <dbReference type="ARBA" id="ARBA00023002"/>
    </source>
</evidence>
<dbReference type="AlphaFoldDB" id="A0A1F6MCC2"/>
<organism evidence="4 5">
    <name type="scientific">Candidatus Magasanikbacteria bacterium RIFCSPHIGHO2_02_FULL_45_10</name>
    <dbReference type="NCBI Taxonomy" id="1798679"/>
    <lineage>
        <taxon>Bacteria</taxon>
        <taxon>Candidatus Magasanikiibacteriota</taxon>
    </lineage>
</organism>
<evidence type="ECO:0000313" key="5">
    <source>
        <dbReference type="Proteomes" id="UP000176413"/>
    </source>
</evidence>
<proteinExistence type="inferred from homology"/>
<dbReference type="InterPro" id="IPR016162">
    <property type="entry name" value="Ald_DH_N"/>
</dbReference>
<comment type="caution">
    <text evidence="4">The sequence shown here is derived from an EMBL/GenBank/DDBJ whole genome shotgun (WGS) entry which is preliminary data.</text>
</comment>
<evidence type="ECO:0000313" key="4">
    <source>
        <dbReference type="EMBL" id="OGH69265.1"/>
    </source>
</evidence>
<dbReference type="InterPro" id="IPR016161">
    <property type="entry name" value="Ald_DH/histidinol_DH"/>
</dbReference>
<dbReference type="GO" id="GO:0008911">
    <property type="term" value="F:lactaldehyde dehydrogenase (NAD+) activity"/>
    <property type="evidence" value="ECO:0007669"/>
    <property type="project" value="TreeGrafter"/>
</dbReference>
<dbReference type="Gene3D" id="3.40.605.10">
    <property type="entry name" value="Aldehyde Dehydrogenase, Chain A, domain 1"/>
    <property type="match status" value="1"/>
</dbReference>
<dbReference type="Pfam" id="PF00171">
    <property type="entry name" value="Aldedh"/>
    <property type="match status" value="1"/>
</dbReference>
<dbReference type="PANTHER" id="PTHR42991:SF1">
    <property type="entry name" value="ALDEHYDE DEHYDROGENASE"/>
    <property type="match status" value="1"/>
</dbReference>
<dbReference type="InterPro" id="IPR016163">
    <property type="entry name" value="Ald_DH_C"/>
</dbReference>
<keyword evidence="2" id="KW-0560">Oxidoreductase</keyword>
<sequence>MKTAYPIYLGGVFTTTTKDLPVIFPYTNQPWTTAYLAGKEQLEEAIQKAQAVENELKALPTYVRAEILLSIAQGLKDRHAEFTEALMLETGKPLFYARGEVDRAIFTFTDAAEETKRVYGEWLALDRAPSGANHEAVVRRFPVGLVAAIAPFNFPLNLVAHKLAPAIAAGCPIIIKPASKTPISALLLAELIDQTALPKGAVSVLPMDRATGDQLVTDGRFKLLTFTGSPDVGWDMKNRAGKKKVVLELGGNAGLIVTPSANMSKLLKKIGSAAFGQSGQSCIHTQRIYVHENVREVFVTGLIDEAKKFVYGDPREENVMFSSMIDGANADRIDAWVKEAVADGAKVLYGGQRLSDTGYSPTILTATTKDMKVCSKEAFAPVVIVETYTDFKEAVRQINDSDFGLQCGVFTNNLEESTYAFEHLDVGGVVINNVANFRADNMPYGGVKDSGLGREGVRYAIEDMTELKVLIVNKDF</sequence>
<dbReference type="Proteomes" id="UP000176413">
    <property type="component" value="Unassembled WGS sequence"/>
</dbReference>
<dbReference type="InterPro" id="IPR051020">
    <property type="entry name" value="ALDH-related_metabolic_enz"/>
</dbReference>
<reference evidence="4 5" key="1">
    <citation type="journal article" date="2016" name="Nat. Commun.">
        <title>Thousands of microbial genomes shed light on interconnected biogeochemical processes in an aquifer system.</title>
        <authorList>
            <person name="Anantharaman K."/>
            <person name="Brown C.T."/>
            <person name="Hug L.A."/>
            <person name="Sharon I."/>
            <person name="Castelle C.J."/>
            <person name="Probst A.J."/>
            <person name="Thomas B.C."/>
            <person name="Singh A."/>
            <person name="Wilkins M.J."/>
            <person name="Karaoz U."/>
            <person name="Brodie E.L."/>
            <person name="Williams K.H."/>
            <person name="Hubbard S.S."/>
            <person name="Banfield J.F."/>
        </authorList>
    </citation>
    <scope>NUCLEOTIDE SEQUENCE [LARGE SCALE GENOMIC DNA]</scope>
</reference>
<dbReference type="InterPro" id="IPR015590">
    <property type="entry name" value="Aldehyde_DH_dom"/>
</dbReference>
<evidence type="ECO:0000256" key="1">
    <source>
        <dbReference type="ARBA" id="ARBA00009986"/>
    </source>
</evidence>
<accession>A0A1F6MCC2</accession>
<protein>
    <submittedName>
        <fullName evidence="4">Aldehyde dehydrogenase</fullName>
    </submittedName>
</protein>